<feature type="compositionally biased region" description="Basic and acidic residues" evidence="1">
    <location>
        <begin position="46"/>
        <end position="55"/>
    </location>
</feature>
<feature type="compositionally biased region" description="Basic residues" evidence="1">
    <location>
        <begin position="324"/>
        <end position="334"/>
    </location>
</feature>
<feature type="region of interest" description="Disordered" evidence="1">
    <location>
        <begin position="38"/>
        <end position="62"/>
    </location>
</feature>
<reference evidence="2" key="2">
    <citation type="submission" date="2023-12" db="EMBL/GenBank/DDBJ databases">
        <authorList>
            <person name="Sun Q."/>
            <person name="Inoue M."/>
        </authorList>
    </citation>
    <scope>NUCLEOTIDE SEQUENCE</scope>
    <source>
        <strain evidence="2">JCM 17590</strain>
    </source>
</reference>
<keyword evidence="3" id="KW-1185">Reference proteome</keyword>
<feature type="compositionally biased region" description="Low complexity" evidence="1">
    <location>
        <begin position="243"/>
        <end position="267"/>
    </location>
</feature>
<accession>A0ABP7ZF57</accession>
<dbReference type="EMBL" id="BAABBV010000001">
    <property type="protein sequence ID" value="GAA4155778.1"/>
    <property type="molecule type" value="Genomic_DNA"/>
</dbReference>
<feature type="region of interest" description="Disordered" evidence="1">
    <location>
        <begin position="218"/>
        <end position="334"/>
    </location>
</feature>
<dbReference type="RefSeq" id="WP_344790178.1">
    <property type="nucleotide sequence ID" value="NZ_BAABBV010000001.1"/>
</dbReference>
<evidence type="ECO:0000313" key="3">
    <source>
        <dbReference type="Proteomes" id="UP001415169"/>
    </source>
</evidence>
<feature type="region of interest" description="Disordered" evidence="1">
    <location>
        <begin position="126"/>
        <end position="145"/>
    </location>
</feature>
<feature type="region of interest" description="Disordered" evidence="1">
    <location>
        <begin position="150"/>
        <end position="191"/>
    </location>
</feature>
<organism evidence="2 3">
    <name type="scientific">Gryllotalpicola daejeonensis</name>
    <dbReference type="NCBI Taxonomy" id="993087"/>
    <lineage>
        <taxon>Bacteria</taxon>
        <taxon>Bacillati</taxon>
        <taxon>Actinomycetota</taxon>
        <taxon>Actinomycetes</taxon>
        <taxon>Micrococcales</taxon>
        <taxon>Microbacteriaceae</taxon>
        <taxon>Gryllotalpicola</taxon>
    </lineage>
</organism>
<feature type="compositionally biased region" description="Low complexity" evidence="1">
    <location>
        <begin position="150"/>
        <end position="167"/>
    </location>
</feature>
<feature type="compositionally biased region" description="Basic and acidic residues" evidence="1">
    <location>
        <begin position="223"/>
        <end position="242"/>
    </location>
</feature>
<dbReference type="Proteomes" id="UP001415169">
    <property type="component" value="Unassembled WGS sequence"/>
</dbReference>
<name>A0ABP7ZF57_9MICO</name>
<gene>
    <name evidence="2" type="ORF">GCM10022286_05190</name>
</gene>
<evidence type="ECO:0000256" key="1">
    <source>
        <dbReference type="SAM" id="MobiDB-lite"/>
    </source>
</evidence>
<feature type="compositionally biased region" description="Acidic residues" evidence="1">
    <location>
        <begin position="268"/>
        <end position="279"/>
    </location>
</feature>
<protein>
    <submittedName>
        <fullName evidence="2">Uncharacterized protein</fullName>
    </submittedName>
</protein>
<comment type="caution">
    <text evidence="2">The sequence shown here is derived from an EMBL/GenBank/DDBJ whole genome shotgun (WGS) entry which is preliminary data.</text>
</comment>
<sequence length="334" mass="34987">MRKGDNGDGVSHTGDAATSDDALAAALESHFAPFAAGRHSVPIPVPHDDPRADAEVDHEDEDPEVTAITRKFDRTGDTLGAMDELEQLLIQRTGQIPVVTPDLLAAHAARLERARPAVEVKADVEAEAGPDASPEAAAREHAEPGPVVEAEAAEPAGAPAPEGAGEASGIDWSIPPVVPLDPAPGFSPWIDPEATAAAIDTTPAPEYTDVSTKVFAVFSADRAAPEPERQPEPVPEPDREAEAAPVQPAPDVAPAAEPESPTAAAQPIDDELDGIDDLADTPRAPLAEPEPRPEATPVPVPVPVHASTPEPEPEVPPAPEEPPRKRRFWPFGRR</sequence>
<proteinExistence type="predicted"/>
<evidence type="ECO:0000313" key="2">
    <source>
        <dbReference type="EMBL" id="GAA4155778.1"/>
    </source>
</evidence>
<reference evidence="2" key="1">
    <citation type="journal article" date="2014" name="Int. J. Syst. Evol. Microbiol.">
        <title>Complete genome of a new Firmicutes species belonging to the dominant human colonic microbiota ('Ruminococcus bicirculans') reveals two chromosomes and a selective capacity to utilize plant glucans.</title>
        <authorList>
            <consortium name="NISC Comparative Sequencing Program"/>
            <person name="Wegmann U."/>
            <person name="Louis P."/>
            <person name="Goesmann A."/>
            <person name="Henrissat B."/>
            <person name="Duncan S.H."/>
            <person name="Flint H.J."/>
        </authorList>
    </citation>
    <scope>NUCLEOTIDE SEQUENCE</scope>
    <source>
        <strain evidence="2">JCM 17590</strain>
    </source>
</reference>